<dbReference type="PROSITE" id="PS51257">
    <property type="entry name" value="PROKAR_LIPOPROTEIN"/>
    <property type="match status" value="1"/>
</dbReference>
<keyword evidence="2" id="KW-1185">Reference proteome</keyword>
<dbReference type="Proteomes" id="UP000321250">
    <property type="component" value="Unassembled WGS sequence"/>
</dbReference>
<sequence length="123" mass="13304">MKRRWMISPVLLVMTACGQSGSEYVGKWERGKTSHENGFSGAQVNVVKDTMTIERNGDSFLLNNTRVLTQGGGKPFIYPNNKQPAIYKDGQLQVAGGLAAYVIDKASGHLVAPDGGGDFTRTK</sequence>
<dbReference type="EMBL" id="VOQR01000001">
    <property type="protein sequence ID" value="TXC69933.1"/>
    <property type="molecule type" value="Genomic_DNA"/>
</dbReference>
<reference evidence="1 2" key="1">
    <citation type="journal article" date="2013" name="Antonie Van Leeuwenhoek">
        <title>Sphingomonas ginsenosidivorax sp. nov., with the ability to transform ginsenosides.</title>
        <authorList>
            <person name="Jin X.F."/>
            <person name="Kim J.K."/>
            <person name="Liu Q.M."/>
            <person name="Kang M.S."/>
            <person name="He D."/>
            <person name="Jin F.X."/>
            <person name="Kim S.C."/>
            <person name="Im W.T."/>
        </authorList>
    </citation>
    <scope>NUCLEOTIDE SEQUENCE [LARGE SCALE GENOMIC DNA]</scope>
    <source>
        <strain evidence="1 2">KHI67</strain>
    </source>
</reference>
<evidence type="ECO:0008006" key="3">
    <source>
        <dbReference type="Google" id="ProtNLM"/>
    </source>
</evidence>
<proteinExistence type="predicted"/>
<dbReference type="RefSeq" id="WP_132742243.1">
    <property type="nucleotide sequence ID" value="NZ_VOQR01000001.1"/>
</dbReference>
<gene>
    <name evidence="1" type="ORF">FSB78_02405</name>
</gene>
<protein>
    <recommendedName>
        <fullName evidence="3">Lipoprotein</fullName>
    </recommendedName>
</protein>
<accession>A0A5C6UAL4</accession>
<dbReference type="OrthoDB" id="7574975at2"/>
<evidence type="ECO:0000313" key="1">
    <source>
        <dbReference type="EMBL" id="TXC69933.1"/>
    </source>
</evidence>
<organism evidence="1 2">
    <name type="scientific">Sphingomonas ginsenosidivorax</name>
    <dbReference type="NCBI Taxonomy" id="862135"/>
    <lineage>
        <taxon>Bacteria</taxon>
        <taxon>Pseudomonadati</taxon>
        <taxon>Pseudomonadota</taxon>
        <taxon>Alphaproteobacteria</taxon>
        <taxon>Sphingomonadales</taxon>
        <taxon>Sphingomonadaceae</taxon>
        <taxon>Sphingomonas</taxon>
    </lineage>
</organism>
<evidence type="ECO:0000313" key="2">
    <source>
        <dbReference type="Proteomes" id="UP000321250"/>
    </source>
</evidence>
<name>A0A5C6UAL4_9SPHN</name>
<comment type="caution">
    <text evidence="1">The sequence shown here is derived from an EMBL/GenBank/DDBJ whole genome shotgun (WGS) entry which is preliminary data.</text>
</comment>
<dbReference type="AlphaFoldDB" id="A0A5C6UAL4"/>